<evidence type="ECO:0000256" key="1">
    <source>
        <dbReference type="SAM" id="MobiDB-lite"/>
    </source>
</evidence>
<evidence type="ECO:0000313" key="3">
    <source>
        <dbReference type="Proteomes" id="UP001161247"/>
    </source>
</evidence>
<feature type="region of interest" description="Disordered" evidence="1">
    <location>
        <begin position="33"/>
        <end position="54"/>
    </location>
</feature>
<dbReference type="AlphaFoldDB" id="A0AAV1DA11"/>
<dbReference type="EMBL" id="OX459121">
    <property type="protein sequence ID" value="CAI9104418.1"/>
    <property type="molecule type" value="Genomic_DNA"/>
</dbReference>
<sequence length="220" mass="24792">MTEIYDNWGRLVRATLRREELLEIPSDLPSLSGAATTTPSYRLSSENGEDSSFLEEDKSFTFPHNLGATDYLNDSNQSPPRLVYINGRPLSPQELLQLHSCRNPPKKIKPGRYWYDKISGYWGKVGHPPSQVISPMMDIGGILDQKASNGKSNVMINGREITKKELWMLRIAGINCEGQPHLWLSEDGSYQFEAVSYQNSLKLWFTMASVAGTPELNLIK</sequence>
<accession>A0AAV1DA11</accession>
<protein>
    <submittedName>
        <fullName evidence="2">OLC1v1003087C4</fullName>
    </submittedName>
</protein>
<feature type="compositionally biased region" description="Polar residues" evidence="1">
    <location>
        <begin position="33"/>
        <end position="46"/>
    </location>
</feature>
<organism evidence="2 3">
    <name type="scientific">Oldenlandia corymbosa var. corymbosa</name>
    <dbReference type="NCBI Taxonomy" id="529605"/>
    <lineage>
        <taxon>Eukaryota</taxon>
        <taxon>Viridiplantae</taxon>
        <taxon>Streptophyta</taxon>
        <taxon>Embryophyta</taxon>
        <taxon>Tracheophyta</taxon>
        <taxon>Spermatophyta</taxon>
        <taxon>Magnoliopsida</taxon>
        <taxon>eudicotyledons</taxon>
        <taxon>Gunneridae</taxon>
        <taxon>Pentapetalae</taxon>
        <taxon>asterids</taxon>
        <taxon>lamiids</taxon>
        <taxon>Gentianales</taxon>
        <taxon>Rubiaceae</taxon>
        <taxon>Rubioideae</taxon>
        <taxon>Spermacoceae</taxon>
        <taxon>Hedyotis-Oldenlandia complex</taxon>
        <taxon>Oldenlandia</taxon>
    </lineage>
</organism>
<dbReference type="PANTHER" id="PTHR36486:SF4">
    <property type="entry name" value="PH DOMAIN-CONTAINING PROTEIN"/>
    <property type="match status" value="1"/>
</dbReference>
<keyword evidence="3" id="KW-1185">Reference proteome</keyword>
<dbReference type="InterPro" id="IPR053057">
    <property type="entry name" value="XLG_GTP-binding"/>
</dbReference>
<reference evidence="2" key="1">
    <citation type="submission" date="2023-03" db="EMBL/GenBank/DDBJ databases">
        <authorList>
            <person name="Julca I."/>
        </authorList>
    </citation>
    <scope>NUCLEOTIDE SEQUENCE</scope>
</reference>
<gene>
    <name evidence="2" type="ORF">OLC1_LOCUS13349</name>
</gene>
<dbReference type="Proteomes" id="UP001161247">
    <property type="component" value="Chromosome 4"/>
</dbReference>
<evidence type="ECO:0000313" key="2">
    <source>
        <dbReference type="EMBL" id="CAI9104418.1"/>
    </source>
</evidence>
<dbReference type="PANTHER" id="PTHR36486">
    <property type="entry name" value="OS01G0977800 PROTEIN"/>
    <property type="match status" value="1"/>
</dbReference>
<name>A0AAV1DA11_OLDCO</name>
<proteinExistence type="predicted"/>